<accession>S3C4W5</accession>
<dbReference type="Gene3D" id="2.80.10.50">
    <property type="match status" value="2"/>
</dbReference>
<name>S3C4W5_OPHP1</name>
<feature type="chain" id="PRO_5004518296" evidence="2">
    <location>
        <begin position="18"/>
        <end position="560"/>
    </location>
</feature>
<proteinExistence type="predicted"/>
<evidence type="ECO:0000313" key="4">
    <source>
        <dbReference type="Proteomes" id="UP000016923"/>
    </source>
</evidence>
<dbReference type="InterPro" id="IPR035992">
    <property type="entry name" value="Ricin_B-like_lectins"/>
</dbReference>
<organism evidence="3 4">
    <name type="scientific">Ophiostoma piceae (strain UAMH 11346)</name>
    <name type="common">Sap stain fungus</name>
    <dbReference type="NCBI Taxonomy" id="1262450"/>
    <lineage>
        <taxon>Eukaryota</taxon>
        <taxon>Fungi</taxon>
        <taxon>Dikarya</taxon>
        <taxon>Ascomycota</taxon>
        <taxon>Pezizomycotina</taxon>
        <taxon>Sordariomycetes</taxon>
        <taxon>Sordariomycetidae</taxon>
        <taxon>Ophiostomatales</taxon>
        <taxon>Ophiostomataceae</taxon>
        <taxon>Ophiostoma</taxon>
    </lineage>
</organism>
<dbReference type="eggNOG" id="ENOG502RQZ9">
    <property type="taxonomic scope" value="Eukaryota"/>
</dbReference>
<dbReference type="OrthoDB" id="5383818at2759"/>
<dbReference type="AlphaFoldDB" id="S3C4W5"/>
<dbReference type="CDD" id="cd00161">
    <property type="entry name" value="beta-trefoil_Ricin-like"/>
    <property type="match status" value="2"/>
</dbReference>
<dbReference type="PROSITE" id="PS50231">
    <property type="entry name" value="RICIN_B_LECTIN"/>
    <property type="match status" value="2"/>
</dbReference>
<evidence type="ECO:0000313" key="3">
    <source>
        <dbReference type="EMBL" id="EPE06891.1"/>
    </source>
</evidence>
<feature type="signal peptide" evidence="2">
    <location>
        <begin position="1"/>
        <end position="17"/>
    </location>
</feature>
<sequence>MLALYTLTLTWCSLAAARHVFTPPVILPRTVAALDTAAAAEAQQRDDSATRAFSNVQITTSDGRCLFVDKLSGDFRENLTPIQVAACGSTDGQGWDLVTAGKHNNVPGSALVVSSLTNACLNFDPRRAAGNQVLLFSCGGRADGGGDVTNSQLFALNSTSGPLSLEPENAAGSCVTVKGNVLDIASCDSSDAKQQFTFGSAAATLASTSRASAAGTSTTAVSGASVVSSVTSSASSSSASASSSSVSSVSSTSSISVPSSCTRRTRTVVMTVTTTKKKGPSLSPSASASLSGSLTAGIANGAAAVSALSSSEASASVTSSDSVSASSTSASSDSLASATLLTSSSASASSFVSASSTATDASSSTASATGSLITGAVTAIAVPDTAVPVSRGGNFSPSAAADANQRDDTATRAFSDVAIRAPNGQCLFVDPTAGDFRENLVPISLVDCAGTPNEKWDVITAGVHNDVPGTALIVSTLTNGCISFDSRRATNDTVNMFPCGGRADGSGETNADQLMPFIGALSFAFAPTGESNSTCILPGDGRLVSGGCPTDGAQLFSVIP</sequence>
<dbReference type="VEuPathDB" id="FungiDB:F503_03318"/>
<evidence type="ECO:0000256" key="2">
    <source>
        <dbReference type="SAM" id="SignalP"/>
    </source>
</evidence>
<dbReference type="HOGENOM" id="CLU_023261_0_0_1"/>
<dbReference type="EMBL" id="KE148152">
    <property type="protein sequence ID" value="EPE06891.1"/>
    <property type="molecule type" value="Genomic_DNA"/>
</dbReference>
<keyword evidence="2" id="KW-0732">Signal</keyword>
<gene>
    <name evidence="3" type="ORF">F503_03318</name>
</gene>
<reference evidence="3 4" key="1">
    <citation type="journal article" date="2013" name="BMC Genomics">
        <title>The genome and transcriptome of the pine saprophyte Ophiostoma piceae, and a comparison with the bark beetle-associated pine pathogen Grosmannia clavigera.</title>
        <authorList>
            <person name="Haridas S."/>
            <person name="Wang Y."/>
            <person name="Lim L."/>
            <person name="Massoumi Alamouti S."/>
            <person name="Jackman S."/>
            <person name="Docking R."/>
            <person name="Robertson G."/>
            <person name="Birol I."/>
            <person name="Bohlmann J."/>
            <person name="Breuil C."/>
        </authorList>
    </citation>
    <scope>NUCLEOTIDE SEQUENCE [LARGE SCALE GENOMIC DNA]</scope>
    <source>
        <strain evidence="3 4">UAMH 11346</strain>
    </source>
</reference>
<dbReference type="Proteomes" id="UP000016923">
    <property type="component" value="Unassembled WGS sequence"/>
</dbReference>
<dbReference type="SUPFAM" id="SSF50370">
    <property type="entry name" value="Ricin B-like lectins"/>
    <property type="match status" value="2"/>
</dbReference>
<dbReference type="OMA" id="LTQACFN"/>
<feature type="region of interest" description="Disordered" evidence="1">
    <location>
        <begin position="234"/>
        <end position="258"/>
    </location>
</feature>
<evidence type="ECO:0000256" key="1">
    <source>
        <dbReference type="SAM" id="MobiDB-lite"/>
    </source>
</evidence>
<dbReference type="STRING" id="1262450.S3C4W5"/>
<keyword evidence="4" id="KW-1185">Reference proteome</keyword>
<protein>
    <submittedName>
        <fullName evidence="3">Iron-sulfur protein</fullName>
    </submittedName>
</protein>